<dbReference type="InterPro" id="IPR020476">
    <property type="entry name" value="Nudix_hydrolase"/>
</dbReference>
<feature type="binding site" evidence="2">
    <location>
        <begin position="79"/>
        <end position="82"/>
    </location>
    <ligand>
        <name>substrate</name>
    </ligand>
</feature>
<dbReference type="GO" id="GO:0006167">
    <property type="term" value="P:AMP biosynthetic process"/>
    <property type="evidence" value="ECO:0007669"/>
    <property type="project" value="TreeGrafter"/>
</dbReference>
<evidence type="ECO:0000256" key="1">
    <source>
        <dbReference type="ARBA" id="ARBA00022801"/>
    </source>
</evidence>
<keyword evidence="3" id="KW-0460">Magnesium</keyword>
<feature type="domain" description="Nudix hydrolase" evidence="5">
    <location>
        <begin position="3"/>
        <end position="144"/>
    </location>
</feature>
<dbReference type="SUPFAM" id="SSF55811">
    <property type="entry name" value="Nudix"/>
    <property type="match status" value="1"/>
</dbReference>
<dbReference type="GO" id="GO:0019177">
    <property type="term" value="F:dihydroneopterin triphosphate pyrophosphohydrolase activity"/>
    <property type="evidence" value="ECO:0007669"/>
    <property type="project" value="InterPro"/>
</dbReference>
<feature type="binding site" evidence="3">
    <location>
        <position position="115"/>
    </location>
    <ligand>
        <name>Mg(2+)</name>
        <dbReference type="ChEBI" id="CHEBI:18420"/>
    </ligand>
</feature>
<evidence type="ECO:0000256" key="3">
    <source>
        <dbReference type="PIRSR" id="PIRSR603564-2"/>
    </source>
</evidence>
<dbReference type="InterPro" id="IPR015797">
    <property type="entry name" value="NUDIX_hydrolase-like_dom_sf"/>
</dbReference>
<evidence type="ECO:0000259" key="5">
    <source>
        <dbReference type="PROSITE" id="PS51462"/>
    </source>
</evidence>
<proteinExistence type="inferred from homology"/>
<feature type="binding site" evidence="2">
    <location>
        <position position="38"/>
    </location>
    <ligand>
        <name>substrate</name>
    </ligand>
</feature>
<dbReference type="PROSITE" id="PS51462">
    <property type="entry name" value="NUDIX"/>
    <property type="match status" value="1"/>
</dbReference>
<dbReference type="GO" id="GO:0046656">
    <property type="term" value="P:folic acid biosynthetic process"/>
    <property type="evidence" value="ECO:0007669"/>
    <property type="project" value="InterPro"/>
</dbReference>
<dbReference type="Gene3D" id="3.90.79.10">
    <property type="entry name" value="Nucleoside Triphosphate Pyrophosphohydrolase"/>
    <property type="match status" value="1"/>
</dbReference>
<dbReference type="AlphaFoldDB" id="A0A085JE50"/>
<comment type="similarity">
    <text evidence="4">Belongs to the Nudix hydrolase family.</text>
</comment>
<comment type="cofactor">
    <cofactor evidence="3">
        <name>Mg(2+)</name>
        <dbReference type="ChEBI" id="CHEBI:18420"/>
    </cofactor>
    <text evidence="3">Binds 1 Mg(2+) ion per subunit.</text>
</comment>
<dbReference type="RefSeq" id="WP_025902983.1">
    <property type="nucleotide sequence ID" value="NZ_ATMJ01000017.1"/>
</dbReference>
<dbReference type="eggNOG" id="COG1051">
    <property type="taxonomic scope" value="Bacteria"/>
</dbReference>
<feature type="binding site" evidence="2">
    <location>
        <position position="5"/>
    </location>
    <ligand>
        <name>substrate</name>
    </ligand>
</feature>
<dbReference type="GO" id="GO:0004081">
    <property type="term" value="F:bis(5'-nucleosyl)-tetraphosphatase (asymmetrical) activity"/>
    <property type="evidence" value="ECO:0007669"/>
    <property type="project" value="TreeGrafter"/>
</dbReference>
<dbReference type="OrthoDB" id="7066556at2"/>
<dbReference type="Pfam" id="PF00293">
    <property type="entry name" value="NUDIX"/>
    <property type="match status" value="1"/>
</dbReference>
<organism evidence="6 7">
    <name type="scientific">Tatumella ptyseos ATCC 33301</name>
    <dbReference type="NCBI Taxonomy" id="1005995"/>
    <lineage>
        <taxon>Bacteria</taxon>
        <taxon>Pseudomonadati</taxon>
        <taxon>Pseudomonadota</taxon>
        <taxon>Gammaproteobacteria</taxon>
        <taxon>Enterobacterales</taxon>
        <taxon>Erwiniaceae</taxon>
        <taxon>Tatumella</taxon>
    </lineage>
</organism>
<feature type="binding site" evidence="3">
    <location>
        <position position="58"/>
    </location>
    <ligand>
        <name>Mg(2+)</name>
        <dbReference type="ChEBI" id="CHEBI:18420"/>
    </ligand>
</feature>
<keyword evidence="3" id="KW-0479">Metal-binding</keyword>
<reference evidence="6 7" key="1">
    <citation type="submission" date="2014-05" db="EMBL/GenBank/DDBJ databases">
        <title>ATOL: Assembling a taxonomically balanced genome-scale reconstruction of the evolutionary history of the Enterobacteriaceae.</title>
        <authorList>
            <person name="Plunkett G.III."/>
            <person name="Neeno-Eckwall E.C."/>
            <person name="Glasner J.D."/>
            <person name="Perna N.T."/>
        </authorList>
    </citation>
    <scope>NUCLEOTIDE SEQUENCE [LARGE SCALE GENOMIC DNA]</scope>
    <source>
        <strain evidence="6 7">ATCC 33301</strain>
    </source>
</reference>
<feature type="binding site" evidence="3">
    <location>
        <position position="54"/>
    </location>
    <ligand>
        <name>Mg(2+)</name>
        <dbReference type="ChEBI" id="CHEBI:18420"/>
    </ligand>
</feature>
<dbReference type="GO" id="GO:0006754">
    <property type="term" value="P:ATP biosynthetic process"/>
    <property type="evidence" value="ECO:0007669"/>
    <property type="project" value="TreeGrafter"/>
</dbReference>
<dbReference type="PANTHER" id="PTHR21340:SF0">
    <property type="entry name" value="BIS(5'-NUCLEOSYL)-TETRAPHOSPHATASE [ASYMMETRICAL]"/>
    <property type="match status" value="1"/>
</dbReference>
<dbReference type="EMBL" id="JMPR01000035">
    <property type="protein sequence ID" value="KFD18746.1"/>
    <property type="molecule type" value="Genomic_DNA"/>
</dbReference>
<dbReference type="NCBIfam" id="NF006961">
    <property type="entry name" value="PRK09438.1"/>
    <property type="match status" value="1"/>
</dbReference>
<dbReference type="PRINTS" id="PR01404">
    <property type="entry name" value="NPPPHYDRLASE"/>
</dbReference>
<dbReference type="EC" id="3.-.-.-" evidence="6"/>
<evidence type="ECO:0000256" key="4">
    <source>
        <dbReference type="RuleBase" id="RU003476"/>
    </source>
</evidence>
<dbReference type="GO" id="GO:0046872">
    <property type="term" value="F:metal ion binding"/>
    <property type="evidence" value="ECO:0007669"/>
    <property type="project" value="UniProtKB-KW"/>
</dbReference>
<keyword evidence="7" id="KW-1185">Reference proteome</keyword>
<dbReference type="InterPro" id="IPR020084">
    <property type="entry name" value="NUDIX_hydrolase_CS"/>
</dbReference>
<evidence type="ECO:0000256" key="2">
    <source>
        <dbReference type="PIRSR" id="PIRSR603564-1"/>
    </source>
</evidence>
<gene>
    <name evidence="6" type="primary">nudB</name>
    <name evidence="6" type="ORF">GTPT_2044</name>
</gene>
<dbReference type="CDD" id="cd04664">
    <property type="entry name" value="NUDIX_DHNTPase_like"/>
    <property type="match status" value="1"/>
</dbReference>
<name>A0A085JE50_9GAMM</name>
<dbReference type="InterPro" id="IPR051325">
    <property type="entry name" value="Nudix_hydrolase_domain"/>
</dbReference>
<dbReference type="PRINTS" id="PR00502">
    <property type="entry name" value="NUDIXFAMILY"/>
</dbReference>
<dbReference type="Proteomes" id="UP000028602">
    <property type="component" value="Unassembled WGS sequence"/>
</dbReference>
<comment type="caution">
    <text evidence="6">The sequence shown here is derived from an EMBL/GenBank/DDBJ whole genome shotgun (WGS) entry which is preliminary data.</text>
</comment>
<keyword evidence="1 4" id="KW-0378">Hydrolase</keyword>
<feature type="binding site" evidence="2">
    <location>
        <position position="27"/>
    </location>
    <ligand>
        <name>substrate</name>
    </ligand>
</feature>
<dbReference type="InterPro" id="IPR003564">
    <property type="entry name" value="DHNTPase"/>
</dbReference>
<feature type="binding site" evidence="2">
    <location>
        <position position="133"/>
    </location>
    <ligand>
        <name>substrate</name>
    </ligand>
</feature>
<dbReference type="PROSITE" id="PS00893">
    <property type="entry name" value="NUDIX_BOX"/>
    <property type="match status" value="1"/>
</dbReference>
<dbReference type="EC" id="3.6.1.-" evidence="6"/>
<accession>A0A085JE50</accession>
<evidence type="ECO:0000313" key="6">
    <source>
        <dbReference type="EMBL" id="KFD18746.1"/>
    </source>
</evidence>
<dbReference type="PANTHER" id="PTHR21340">
    <property type="entry name" value="DIADENOSINE 5,5-P1,P4-TETRAPHOSPHATE PYROPHOSPHOHYDROLASE MUTT"/>
    <property type="match status" value="1"/>
</dbReference>
<evidence type="ECO:0000313" key="7">
    <source>
        <dbReference type="Proteomes" id="UP000028602"/>
    </source>
</evidence>
<sequence>MTNYKHPVSVLVVIYAQDTGRVLMLQRRDDAAFWQSVTGSLEPGESPAQAARREVQEETGLDIEAEGVTLVDCRHEITFEIFPHYRHRYAPGVTHNQEHWFLLSLPAELPVTLTEHLSCQWLPAEQAAALTKSWSNREAIERSLMNPQ</sequence>
<dbReference type="InterPro" id="IPR000086">
    <property type="entry name" value="NUDIX_hydrolase_dom"/>
</dbReference>
<dbReference type="GO" id="GO:0008828">
    <property type="term" value="F:dATP diphosphatase activity"/>
    <property type="evidence" value="ECO:0007669"/>
    <property type="project" value="InterPro"/>
</dbReference>
<protein>
    <submittedName>
        <fullName evidence="6">Type 2 dihydroneopterin triphosphate pyrophosphohydolase</fullName>
        <ecNumber evidence="6">3.-.-.-</ecNumber>
        <ecNumber evidence="6">3.6.1.-</ecNumber>
    </submittedName>
</protein>